<proteinExistence type="predicted"/>
<evidence type="ECO:0008006" key="4">
    <source>
        <dbReference type="Google" id="ProtNLM"/>
    </source>
</evidence>
<evidence type="ECO:0000256" key="1">
    <source>
        <dbReference type="SAM" id="MobiDB-lite"/>
    </source>
</evidence>
<name>A0AAV1Z3L1_9ARAC</name>
<dbReference type="PANTHER" id="PTHR48465">
    <property type="entry name" value="PROTEIN SSUH2 HOMOLOG"/>
    <property type="match status" value="1"/>
</dbReference>
<dbReference type="PANTHER" id="PTHR48465:SF1">
    <property type="entry name" value="PROTEIN SSUH2 HOMOLOG"/>
    <property type="match status" value="1"/>
</dbReference>
<dbReference type="AlphaFoldDB" id="A0AAV1Z3L1"/>
<reference evidence="2 3" key="1">
    <citation type="submission" date="2024-04" db="EMBL/GenBank/DDBJ databases">
        <authorList>
            <person name="Rising A."/>
            <person name="Reimegard J."/>
            <person name="Sonavane S."/>
            <person name="Akerstrom W."/>
            <person name="Nylinder S."/>
            <person name="Hedman E."/>
            <person name="Kallberg Y."/>
        </authorList>
    </citation>
    <scope>NUCLEOTIDE SEQUENCE [LARGE SCALE GENOMIC DNA]</scope>
</reference>
<sequence length="645" mass="71384">MKKLKPPSYEETIAAGPPQHSSKKNISYRPDEELAFSAIDIRNDQLIKVSVFQHAPTAPTIGVIKSPLAPHAPTAPTIGTIESIEAPLLSLDPLTDPELRAVLFKHKKNFACGASKFISEMTLSDIQNDCALHYKLESFGEKRECTPRFTGYYGQNIDGPENGVAPDKWNVPIGMPIKFVDHQITTEIPHTAYVKECSTCEGEKKIDCTPCWARGKCTGRGTIDCSFCDGYGKVKYYMLLVVTWKNHVDDIVSNRYNLPEELILEASGQEIFTKQADQVEPLNTAHVTLNEASAVLIEKHHLSIRNEAIRDQRHSLRAVPVTRATYVWRNKKAGPSSSTAAINRAYVSDEVVQQVPTAPPIGIAPPVRIPLLTLVKLTDNELREALYKYTNEFCCYGSRFIREMILTDIYDDCAFHYKLESFGEKRESTPRFTGYYGQSIDGTENGPAPNPWDVRVGVPTKFIDNKITTEIPHTAYVKTCSTCDGDKKVDCGSCNGWGSSTCSSCSGSGRDSDDNSCISCGGSGSESCWRCSGDGKVDCSTCDGYGKVKWYRLLIVTWKNHVDNFVSNKDNLPKDLILESSGREMFNQQGDKVDPVNTAPDKLIDEASAVLIRKHNFSFGNELIIAQRIIVAQKLLVCSSGSDKT</sequence>
<feature type="region of interest" description="Disordered" evidence="1">
    <location>
        <begin position="1"/>
        <end position="25"/>
    </location>
</feature>
<keyword evidence="3" id="KW-1185">Reference proteome</keyword>
<evidence type="ECO:0000313" key="2">
    <source>
        <dbReference type="EMBL" id="CAL1266077.1"/>
    </source>
</evidence>
<protein>
    <recommendedName>
        <fullName evidence="4">Protein SSUH2</fullName>
    </recommendedName>
</protein>
<dbReference type="Proteomes" id="UP001497382">
    <property type="component" value="Unassembled WGS sequence"/>
</dbReference>
<organism evidence="2 3">
    <name type="scientific">Larinioides sclopetarius</name>
    <dbReference type="NCBI Taxonomy" id="280406"/>
    <lineage>
        <taxon>Eukaryota</taxon>
        <taxon>Metazoa</taxon>
        <taxon>Ecdysozoa</taxon>
        <taxon>Arthropoda</taxon>
        <taxon>Chelicerata</taxon>
        <taxon>Arachnida</taxon>
        <taxon>Araneae</taxon>
        <taxon>Araneomorphae</taxon>
        <taxon>Entelegynae</taxon>
        <taxon>Araneoidea</taxon>
        <taxon>Araneidae</taxon>
        <taxon>Larinioides</taxon>
    </lineage>
</organism>
<comment type="caution">
    <text evidence="2">The sequence shown here is derived from an EMBL/GenBank/DDBJ whole genome shotgun (WGS) entry which is preliminary data.</text>
</comment>
<dbReference type="EMBL" id="CAXIEN010000020">
    <property type="protein sequence ID" value="CAL1266077.1"/>
    <property type="molecule type" value="Genomic_DNA"/>
</dbReference>
<evidence type="ECO:0000313" key="3">
    <source>
        <dbReference type="Proteomes" id="UP001497382"/>
    </source>
</evidence>
<dbReference type="InterPro" id="IPR052789">
    <property type="entry name" value="SSUH2_homolog"/>
</dbReference>
<gene>
    <name evidence="2" type="ORF">LARSCL_LOCUS2904</name>
</gene>
<accession>A0AAV1Z3L1</accession>